<accession>A0A2M7RJH4</accession>
<keyword evidence="1" id="KW-1133">Transmembrane helix</keyword>
<reference evidence="3 4" key="1">
    <citation type="submission" date="2017-09" db="EMBL/GenBank/DDBJ databases">
        <title>Depth-based differentiation of microbial function through sediment-hosted aquifers and enrichment of novel symbionts in the deep terrestrial subsurface.</title>
        <authorList>
            <person name="Probst A.J."/>
            <person name="Ladd B."/>
            <person name="Jarett J.K."/>
            <person name="Geller-Mcgrath D.E."/>
            <person name="Sieber C.M."/>
            <person name="Emerson J.B."/>
            <person name="Anantharaman K."/>
            <person name="Thomas B.C."/>
            <person name="Malmstrom R."/>
            <person name="Stieglmeier M."/>
            <person name="Klingl A."/>
            <person name="Woyke T."/>
            <person name="Ryan C.M."/>
            <person name="Banfield J.F."/>
        </authorList>
    </citation>
    <scope>NUCLEOTIDE SEQUENCE [LARGE SCALE GENOMIC DNA]</scope>
    <source>
        <strain evidence="3">CG_4_10_14_0_8_um_filter_42_10</strain>
    </source>
</reference>
<feature type="domain" description="DUF7670" evidence="2">
    <location>
        <begin position="3"/>
        <end position="106"/>
    </location>
</feature>
<feature type="transmembrane region" description="Helical" evidence="1">
    <location>
        <begin position="81"/>
        <end position="104"/>
    </location>
</feature>
<comment type="caution">
    <text evidence="3">The sequence shown here is derived from an EMBL/GenBank/DDBJ whole genome shotgun (WGS) entry which is preliminary data.</text>
</comment>
<evidence type="ECO:0000256" key="1">
    <source>
        <dbReference type="SAM" id="Phobius"/>
    </source>
</evidence>
<protein>
    <recommendedName>
        <fullName evidence="2">DUF7670 domain-containing protein</fullName>
    </recommendedName>
</protein>
<evidence type="ECO:0000259" key="2">
    <source>
        <dbReference type="Pfam" id="PF24709"/>
    </source>
</evidence>
<feature type="transmembrane region" description="Helical" evidence="1">
    <location>
        <begin position="32"/>
        <end position="50"/>
    </location>
</feature>
<organism evidence="3 4">
    <name type="scientific">Candidatus Kerfeldbacteria bacterium CG_4_10_14_0_8_um_filter_42_10</name>
    <dbReference type="NCBI Taxonomy" id="2014248"/>
    <lineage>
        <taxon>Bacteria</taxon>
        <taxon>Candidatus Kerfeldiibacteriota</taxon>
    </lineage>
</organism>
<proteinExistence type="predicted"/>
<dbReference type="Pfam" id="PF24709">
    <property type="entry name" value="DUF7670"/>
    <property type="match status" value="1"/>
</dbReference>
<evidence type="ECO:0000313" key="4">
    <source>
        <dbReference type="Proteomes" id="UP000230779"/>
    </source>
</evidence>
<evidence type="ECO:0000313" key="3">
    <source>
        <dbReference type="EMBL" id="PIY96732.1"/>
    </source>
</evidence>
<keyword evidence="1" id="KW-0472">Membrane</keyword>
<feature type="transmembrane region" description="Helical" evidence="1">
    <location>
        <begin position="57"/>
        <end position="75"/>
    </location>
</feature>
<dbReference type="InterPro" id="IPR056087">
    <property type="entry name" value="DUF7670"/>
</dbReference>
<name>A0A2M7RJH4_9BACT</name>
<dbReference type="EMBL" id="PFMD01000031">
    <property type="protein sequence ID" value="PIY96732.1"/>
    <property type="molecule type" value="Genomic_DNA"/>
</dbReference>
<sequence length="125" mass="13950">MRKFSLILVLIWALWWLYFGLASGDRSGIADNLISAIPGIIFAASVYIAWRWQKVGRVILLVEGLIILFGYPRIAEGELPFITILIVLMLLALPPLLSGSLLIISNKKPRAPETPPQPKKEVTEK</sequence>
<dbReference type="AlphaFoldDB" id="A0A2M7RJH4"/>
<dbReference type="Proteomes" id="UP000230779">
    <property type="component" value="Unassembled WGS sequence"/>
</dbReference>
<gene>
    <name evidence="3" type="ORF">COY66_03250</name>
</gene>
<keyword evidence="1" id="KW-0812">Transmembrane</keyword>